<accession>A0A286RBJ8</accession>
<name>A0A286RBJ8_9BACT</name>
<gene>
    <name evidence="1" type="ORF">THTE_0736</name>
</gene>
<dbReference type="KEGG" id="ttf:THTE_0736"/>
<evidence type="ECO:0000313" key="2">
    <source>
        <dbReference type="Proteomes" id="UP000215086"/>
    </source>
</evidence>
<evidence type="ECO:0000313" key="1">
    <source>
        <dbReference type="EMBL" id="ASV73338.1"/>
    </source>
</evidence>
<reference evidence="1 2" key="1">
    <citation type="journal article" name="Front. Microbiol.">
        <title>Sugar Metabolism of the First Thermophilic Planctomycete Thermogutta terrifontis: Comparative Genomic and Transcriptomic Approaches.</title>
        <authorList>
            <person name="Elcheninov A.G."/>
            <person name="Menzel P."/>
            <person name="Gudbergsdottir S.R."/>
            <person name="Slesarev A.I."/>
            <person name="Kadnikov V.V."/>
            <person name="Krogh A."/>
            <person name="Bonch-Osmolovskaya E.A."/>
            <person name="Peng X."/>
            <person name="Kublanov I.V."/>
        </authorList>
    </citation>
    <scope>NUCLEOTIDE SEQUENCE [LARGE SCALE GENOMIC DNA]</scope>
    <source>
        <strain evidence="1 2">R1</strain>
    </source>
</reference>
<dbReference type="AlphaFoldDB" id="A0A286RBJ8"/>
<dbReference type="EMBL" id="CP018477">
    <property type="protein sequence ID" value="ASV73338.1"/>
    <property type="molecule type" value="Genomic_DNA"/>
</dbReference>
<protein>
    <submittedName>
        <fullName evidence="1">Uncharacterized protein</fullName>
    </submittedName>
</protein>
<proteinExistence type="predicted"/>
<sequence length="49" mass="5408">MNCPYRIRRDPLVGSDEHRLITHSSSSGTTSVPLRVFGGTCWSGPLFSE</sequence>
<keyword evidence="2" id="KW-1185">Reference proteome</keyword>
<organism evidence="1 2">
    <name type="scientific">Thermogutta terrifontis</name>
    <dbReference type="NCBI Taxonomy" id="1331910"/>
    <lineage>
        <taxon>Bacteria</taxon>
        <taxon>Pseudomonadati</taxon>
        <taxon>Planctomycetota</taxon>
        <taxon>Planctomycetia</taxon>
        <taxon>Pirellulales</taxon>
        <taxon>Thermoguttaceae</taxon>
        <taxon>Thermogutta</taxon>
    </lineage>
</organism>
<dbReference type="Proteomes" id="UP000215086">
    <property type="component" value="Chromosome"/>
</dbReference>